<feature type="region of interest" description="Disordered" evidence="1">
    <location>
        <begin position="416"/>
        <end position="443"/>
    </location>
</feature>
<protein>
    <submittedName>
        <fullName evidence="2">Uncharacterized protein</fullName>
    </submittedName>
</protein>
<gene>
    <name evidence="2" type="ORF">BCR32DRAFT_290775</name>
</gene>
<dbReference type="EMBL" id="MCFG01000037">
    <property type="protein sequence ID" value="ORX85354.1"/>
    <property type="molecule type" value="Genomic_DNA"/>
</dbReference>
<dbReference type="STRING" id="1754192.A0A1Y1XJ12"/>
<name>A0A1Y1XJ12_9FUNG</name>
<reference evidence="2 3" key="2">
    <citation type="submission" date="2016-08" db="EMBL/GenBank/DDBJ databases">
        <title>Pervasive Adenine N6-methylation of Active Genes in Fungi.</title>
        <authorList>
            <consortium name="DOE Joint Genome Institute"/>
            <person name="Mondo S.J."/>
            <person name="Dannebaum R.O."/>
            <person name="Kuo R.C."/>
            <person name="Labutti K."/>
            <person name="Haridas S."/>
            <person name="Kuo A."/>
            <person name="Salamov A."/>
            <person name="Ahrendt S.R."/>
            <person name="Lipzen A."/>
            <person name="Sullivan W."/>
            <person name="Andreopoulos W.B."/>
            <person name="Clum A."/>
            <person name="Lindquist E."/>
            <person name="Daum C."/>
            <person name="Ramamoorthy G.K."/>
            <person name="Gryganskyi A."/>
            <person name="Culley D."/>
            <person name="Magnuson J.K."/>
            <person name="James T.Y."/>
            <person name="O'Malley M.A."/>
            <person name="Stajich J.E."/>
            <person name="Spatafora J.W."/>
            <person name="Visel A."/>
            <person name="Grigoriev I.V."/>
        </authorList>
    </citation>
    <scope>NUCLEOTIDE SEQUENCE [LARGE SCALE GENOMIC DNA]</scope>
    <source>
        <strain evidence="2 3">S4</strain>
    </source>
</reference>
<dbReference type="AlphaFoldDB" id="A0A1Y1XJ12"/>
<feature type="compositionally biased region" description="Basic and acidic residues" evidence="1">
    <location>
        <begin position="416"/>
        <end position="427"/>
    </location>
</feature>
<organism evidence="2 3">
    <name type="scientific">Anaeromyces robustus</name>
    <dbReference type="NCBI Taxonomy" id="1754192"/>
    <lineage>
        <taxon>Eukaryota</taxon>
        <taxon>Fungi</taxon>
        <taxon>Fungi incertae sedis</taxon>
        <taxon>Chytridiomycota</taxon>
        <taxon>Chytridiomycota incertae sedis</taxon>
        <taxon>Neocallimastigomycetes</taxon>
        <taxon>Neocallimastigales</taxon>
        <taxon>Neocallimastigaceae</taxon>
        <taxon>Anaeromyces</taxon>
    </lineage>
</organism>
<sequence>MARLVYTSIFIIYKLLSKLTHSRPKKPEPEVLKPDINLNLYGPKRVLKFTPQQKEKKNVFHFATHVNPKTEIKKYSTKIGFNLTQVDKMEEGINVCEQGNKNCNEKVEAMCKGYDYLVFSNVIYEAKPFIKANCKAKILLHLTNPYDESVPETEKEGFKNLLKKAINADKVTFLVPFKVYLYHACEEGLNIQKYVNMRSSIYSPNNQNSYIQTLEETKPNLNQSIGVFNHNFQDSLVIKAFQEAEIPYEIINYDNVSPELLAKYKAVIKMPNTPAPFSLLENICNEVILYVPTREFLKELHTQYPGEIEMSGYRRYLDLPKDKYSMIYECYDSDLTPHIIYFTSWKDLTSKLERFNERNKESMLDRNREFTIYQEHENIYLWKTLLGYGTETISSLLVHDDIPYCQMKSKDERNKLRNQQRRIEIAGRKKKKPIKKNYANQYS</sequence>
<dbReference type="Proteomes" id="UP000193944">
    <property type="component" value="Unassembled WGS sequence"/>
</dbReference>
<evidence type="ECO:0000256" key="1">
    <source>
        <dbReference type="SAM" id="MobiDB-lite"/>
    </source>
</evidence>
<keyword evidence="3" id="KW-1185">Reference proteome</keyword>
<evidence type="ECO:0000313" key="2">
    <source>
        <dbReference type="EMBL" id="ORX85354.1"/>
    </source>
</evidence>
<evidence type="ECO:0000313" key="3">
    <source>
        <dbReference type="Proteomes" id="UP000193944"/>
    </source>
</evidence>
<proteinExistence type="predicted"/>
<accession>A0A1Y1XJ12</accession>
<dbReference type="OrthoDB" id="2131894at2759"/>
<comment type="caution">
    <text evidence="2">The sequence shown here is derived from an EMBL/GenBank/DDBJ whole genome shotgun (WGS) entry which is preliminary data.</text>
</comment>
<reference evidence="2 3" key="1">
    <citation type="submission" date="2016-08" db="EMBL/GenBank/DDBJ databases">
        <title>A Parts List for Fungal Cellulosomes Revealed by Comparative Genomics.</title>
        <authorList>
            <consortium name="DOE Joint Genome Institute"/>
            <person name="Haitjema C.H."/>
            <person name="Gilmore S.P."/>
            <person name="Henske J.K."/>
            <person name="Solomon K.V."/>
            <person name="De Groot R."/>
            <person name="Kuo A."/>
            <person name="Mondo S.J."/>
            <person name="Salamov A.A."/>
            <person name="Labutti K."/>
            <person name="Zhao Z."/>
            <person name="Chiniquy J."/>
            <person name="Barry K."/>
            <person name="Brewer H.M."/>
            <person name="Purvine S.O."/>
            <person name="Wright A.T."/>
            <person name="Boxma B."/>
            <person name="Van Alen T."/>
            <person name="Hackstein J.H."/>
            <person name="Baker S.E."/>
            <person name="Grigoriev I.V."/>
            <person name="O'Malley M.A."/>
        </authorList>
    </citation>
    <scope>NUCLEOTIDE SEQUENCE [LARGE SCALE GENOMIC DNA]</scope>
    <source>
        <strain evidence="2 3">S4</strain>
    </source>
</reference>